<proteinExistence type="predicted"/>
<dbReference type="Pfam" id="PF07690">
    <property type="entry name" value="MFS_1"/>
    <property type="match status" value="1"/>
</dbReference>
<dbReference type="InterPro" id="IPR011701">
    <property type="entry name" value="MFS"/>
</dbReference>
<feature type="transmembrane region" description="Helical" evidence="6">
    <location>
        <begin position="110"/>
        <end position="130"/>
    </location>
</feature>
<dbReference type="CDD" id="cd17325">
    <property type="entry name" value="MFS_MdtG_SLC18_like"/>
    <property type="match status" value="1"/>
</dbReference>
<evidence type="ECO:0000313" key="8">
    <source>
        <dbReference type="EMBL" id="KAJ1974354.1"/>
    </source>
</evidence>
<feature type="transmembrane region" description="Helical" evidence="6">
    <location>
        <begin position="227"/>
        <end position="253"/>
    </location>
</feature>
<dbReference type="SUPFAM" id="SSF103473">
    <property type="entry name" value="MFS general substrate transporter"/>
    <property type="match status" value="1"/>
</dbReference>
<keyword evidence="2" id="KW-0813">Transport</keyword>
<feature type="transmembrane region" description="Helical" evidence="6">
    <location>
        <begin position="273"/>
        <end position="296"/>
    </location>
</feature>
<gene>
    <name evidence="8" type="ORF">H4R34_004751</name>
</gene>
<accession>A0A9W8EAV4</accession>
<feature type="domain" description="Major facilitator superfamily (MFS) profile" evidence="7">
    <location>
        <begin position="1"/>
        <end position="421"/>
    </location>
</feature>
<feature type="non-terminal residue" evidence="8">
    <location>
        <position position="1"/>
    </location>
</feature>
<dbReference type="InterPro" id="IPR020846">
    <property type="entry name" value="MFS_dom"/>
</dbReference>
<dbReference type="GO" id="GO:0022857">
    <property type="term" value="F:transmembrane transporter activity"/>
    <property type="evidence" value="ECO:0007669"/>
    <property type="project" value="InterPro"/>
</dbReference>
<protein>
    <recommendedName>
        <fullName evidence="7">Major facilitator superfamily (MFS) profile domain-containing protein</fullName>
    </recommendedName>
</protein>
<dbReference type="GO" id="GO:0016020">
    <property type="term" value="C:membrane"/>
    <property type="evidence" value="ECO:0007669"/>
    <property type="project" value="UniProtKB-SubCell"/>
</dbReference>
<comment type="caution">
    <text evidence="8">The sequence shown here is derived from an EMBL/GenBank/DDBJ whole genome shotgun (WGS) entry which is preliminary data.</text>
</comment>
<keyword evidence="9" id="KW-1185">Reference proteome</keyword>
<evidence type="ECO:0000313" key="9">
    <source>
        <dbReference type="Proteomes" id="UP001151582"/>
    </source>
</evidence>
<feature type="transmembrane region" description="Helical" evidence="6">
    <location>
        <begin position="364"/>
        <end position="385"/>
    </location>
</feature>
<keyword evidence="4 6" id="KW-1133">Transmembrane helix</keyword>
<organism evidence="8 9">
    <name type="scientific">Dimargaris verticillata</name>
    <dbReference type="NCBI Taxonomy" id="2761393"/>
    <lineage>
        <taxon>Eukaryota</taxon>
        <taxon>Fungi</taxon>
        <taxon>Fungi incertae sedis</taxon>
        <taxon>Zoopagomycota</taxon>
        <taxon>Kickxellomycotina</taxon>
        <taxon>Dimargaritomycetes</taxon>
        <taxon>Dimargaritales</taxon>
        <taxon>Dimargaritaceae</taxon>
        <taxon>Dimargaris</taxon>
    </lineage>
</organism>
<evidence type="ECO:0000259" key="7">
    <source>
        <dbReference type="PROSITE" id="PS50850"/>
    </source>
</evidence>
<dbReference type="OrthoDB" id="5086884at2759"/>
<feature type="transmembrane region" description="Helical" evidence="6">
    <location>
        <begin position="328"/>
        <end position="352"/>
    </location>
</feature>
<dbReference type="InterPro" id="IPR036259">
    <property type="entry name" value="MFS_trans_sf"/>
</dbReference>
<evidence type="ECO:0000256" key="3">
    <source>
        <dbReference type="ARBA" id="ARBA00022692"/>
    </source>
</evidence>
<evidence type="ECO:0000256" key="4">
    <source>
        <dbReference type="ARBA" id="ARBA00022989"/>
    </source>
</evidence>
<dbReference type="AlphaFoldDB" id="A0A9W8EAV4"/>
<dbReference type="PANTHER" id="PTHR23506:SF23">
    <property type="entry name" value="GH10249P"/>
    <property type="match status" value="1"/>
</dbReference>
<evidence type="ECO:0000256" key="1">
    <source>
        <dbReference type="ARBA" id="ARBA00004141"/>
    </source>
</evidence>
<evidence type="ECO:0000256" key="2">
    <source>
        <dbReference type="ARBA" id="ARBA00022448"/>
    </source>
</evidence>
<feature type="transmembrane region" description="Helical" evidence="6">
    <location>
        <begin position="303"/>
        <end position="322"/>
    </location>
</feature>
<comment type="subcellular location">
    <subcellularLocation>
        <location evidence="1">Membrane</location>
        <topology evidence="1">Multi-pass membrane protein</topology>
    </subcellularLocation>
</comment>
<dbReference type="Gene3D" id="1.20.1250.20">
    <property type="entry name" value="MFS general substrate transporter like domains"/>
    <property type="match status" value="1"/>
</dbReference>
<evidence type="ECO:0000256" key="5">
    <source>
        <dbReference type="ARBA" id="ARBA00023136"/>
    </source>
</evidence>
<reference evidence="8" key="1">
    <citation type="submission" date="2022-07" db="EMBL/GenBank/DDBJ databases">
        <title>Phylogenomic reconstructions and comparative analyses of Kickxellomycotina fungi.</title>
        <authorList>
            <person name="Reynolds N.K."/>
            <person name="Stajich J.E."/>
            <person name="Barry K."/>
            <person name="Grigoriev I.V."/>
            <person name="Crous P."/>
            <person name="Smith M.E."/>
        </authorList>
    </citation>
    <scope>NUCLEOTIDE SEQUENCE</scope>
    <source>
        <strain evidence="8">RSA 567</strain>
    </source>
</reference>
<keyword evidence="5 6" id="KW-0472">Membrane</keyword>
<dbReference type="Proteomes" id="UP001151582">
    <property type="component" value="Unassembled WGS sequence"/>
</dbReference>
<dbReference type="InterPro" id="IPR050930">
    <property type="entry name" value="MFS_Vesicular_Transporter"/>
</dbReference>
<keyword evidence="3 6" id="KW-0812">Transmembrane</keyword>
<feature type="transmembrane region" description="Helical" evidence="6">
    <location>
        <begin position="44"/>
        <end position="66"/>
    </location>
</feature>
<feature type="transmembrane region" description="Helical" evidence="6">
    <location>
        <begin position="397"/>
        <end position="418"/>
    </location>
</feature>
<sequence>FGLMFGSLVFGWISDRYQIRQVPMCIMLAILAIATILFGAGQTYWQLVVARVAQGMSGGGTWAIGYAMVGDIFPPSKVIMLVGTISGCSMVGSLAGPTVGGLLFDAGGRMAPFIFGGGLVLFDLLARLFVGEPRRWGAAGKFSDSVSASSDTKRASGLKELAANGVPQLVPSDTEKTITSGTVPTKYTAYEYVPETPTTPESGTFESNVVTTESEAKAKPSVANPRVMLRMLMSSTLLTCFLTTLGGSVASASLQTLLPLHLGSKFGMAPGPIGLLFMALVVPSTVATPVIAWVLGRYRLNRFVTMAASMALLAIVLPLVSLPRSLGVLIPVLVLTGICISLCTFSPAPLLVDYLVDQGNDCYAVIFALNNTFHALGMVIGPIIAGPLYTPLHFDGANGVLSGLLGLLALLVLIRPFMDWRRQGRAGQPIETARKAGTSLVV</sequence>
<dbReference type="PANTHER" id="PTHR23506">
    <property type="entry name" value="GH10249P"/>
    <property type="match status" value="1"/>
</dbReference>
<name>A0A9W8EAV4_9FUNG</name>
<feature type="transmembrane region" description="Helical" evidence="6">
    <location>
        <begin position="21"/>
        <end position="38"/>
    </location>
</feature>
<dbReference type="EMBL" id="JANBQB010000666">
    <property type="protein sequence ID" value="KAJ1974354.1"/>
    <property type="molecule type" value="Genomic_DNA"/>
</dbReference>
<evidence type="ECO:0000256" key="6">
    <source>
        <dbReference type="SAM" id="Phobius"/>
    </source>
</evidence>
<dbReference type="PROSITE" id="PS50850">
    <property type="entry name" value="MFS"/>
    <property type="match status" value="1"/>
</dbReference>